<dbReference type="Gene3D" id="3.40.50.620">
    <property type="entry name" value="HUPs"/>
    <property type="match status" value="1"/>
</dbReference>
<dbReference type="NCBIfam" id="NF001985">
    <property type="entry name" value="PRK00777.1"/>
    <property type="match status" value="1"/>
</dbReference>
<dbReference type="Proteomes" id="UP000794436">
    <property type="component" value="Unassembled WGS sequence"/>
</dbReference>
<dbReference type="PANTHER" id="PTHR10695">
    <property type="entry name" value="DEPHOSPHO-COA KINASE-RELATED"/>
    <property type="match status" value="1"/>
</dbReference>
<dbReference type="InterPro" id="IPR014729">
    <property type="entry name" value="Rossmann-like_a/b/a_fold"/>
</dbReference>
<dbReference type="Pfam" id="PF01467">
    <property type="entry name" value="CTP_transf_like"/>
    <property type="match status" value="1"/>
</dbReference>
<evidence type="ECO:0000313" key="2">
    <source>
        <dbReference type="EMBL" id="TMW60284.1"/>
    </source>
</evidence>
<evidence type="ECO:0000259" key="1">
    <source>
        <dbReference type="Pfam" id="PF01467"/>
    </source>
</evidence>
<comment type="caution">
    <text evidence="2">The sequence shown here is derived from an EMBL/GenBank/DDBJ whole genome shotgun (WGS) entry which is preliminary data.</text>
</comment>
<reference evidence="2" key="1">
    <citation type="submission" date="2019-03" db="EMBL/GenBank/DDBJ databases">
        <title>Long read genome sequence of the mycoparasitic Pythium oligandrum ATCC 38472 isolated from sugarbeet rhizosphere.</title>
        <authorList>
            <person name="Gaulin E."/>
        </authorList>
    </citation>
    <scope>NUCLEOTIDE SEQUENCE</scope>
    <source>
        <strain evidence="2">ATCC 38472_TT</strain>
    </source>
</reference>
<dbReference type="PANTHER" id="PTHR10695:SF46">
    <property type="entry name" value="BIFUNCTIONAL COENZYME A SYNTHASE-RELATED"/>
    <property type="match status" value="1"/>
</dbReference>
<proteinExistence type="predicted"/>
<protein>
    <recommendedName>
        <fullName evidence="1">Cytidyltransferase-like domain-containing protein</fullName>
    </recommendedName>
</protein>
<gene>
    <name evidence="2" type="ORF">Poli38472_000326</name>
</gene>
<dbReference type="EMBL" id="SPLM01000108">
    <property type="protein sequence ID" value="TMW60284.1"/>
    <property type="molecule type" value="Genomic_DNA"/>
</dbReference>
<sequence length="372" mass="41213">MSKKLMSKMGTGVTSAPMPLGASTVIAIAAGIAAVVGVSTLHKRRVGAQQNETDRENGALTANGASNARVRVGLLRLHVPQNWRDLVKNDVLLEKTVNEVADVLIIYVVGQNKHEIVNYTGELYNMAWDTACLKNKPLLDIRIVCGLPDEAFPAWEELILLPELNAVFGEEEMVNVQHMNAKRFEQDGLFAVTYHPLAMYVARYFNDGLYRYFEDENTHMRPQDSVLLGGTFDHLHNGHKKLLSLAVSICKRQLIIGITSEEMLKSKKNADLIESLEKRKQSVLAYVAFLKPGLQVEFSVLSDPFGPAIEVPGPAALVVSTETVPAVGKIESIRAERGLRPLEIYVCRRTDAYTLSSSYIRERLAASKRSKP</sequence>
<dbReference type="GO" id="GO:0004140">
    <property type="term" value="F:dephospho-CoA kinase activity"/>
    <property type="evidence" value="ECO:0007669"/>
    <property type="project" value="TreeGrafter"/>
</dbReference>
<dbReference type="GO" id="GO:0015937">
    <property type="term" value="P:coenzyme A biosynthetic process"/>
    <property type="evidence" value="ECO:0007669"/>
    <property type="project" value="TreeGrafter"/>
</dbReference>
<dbReference type="AlphaFoldDB" id="A0A8K1FGR3"/>
<dbReference type="InterPro" id="IPR004821">
    <property type="entry name" value="Cyt_trans-like"/>
</dbReference>
<organism evidence="2 3">
    <name type="scientific">Pythium oligandrum</name>
    <name type="common">Mycoparasitic fungus</name>
    <dbReference type="NCBI Taxonomy" id="41045"/>
    <lineage>
        <taxon>Eukaryota</taxon>
        <taxon>Sar</taxon>
        <taxon>Stramenopiles</taxon>
        <taxon>Oomycota</taxon>
        <taxon>Peronosporomycetes</taxon>
        <taxon>Pythiales</taxon>
        <taxon>Pythiaceae</taxon>
        <taxon>Pythium</taxon>
    </lineage>
</organism>
<evidence type="ECO:0000313" key="3">
    <source>
        <dbReference type="Proteomes" id="UP000794436"/>
    </source>
</evidence>
<feature type="domain" description="Cytidyltransferase-like" evidence="1">
    <location>
        <begin position="227"/>
        <end position="363"/>
    </location>
</feature>
<keyword evidence="3" id="KW-1185">Reference proteome</keyword>
<dbReference type="SUPFAM" id="SSF52374">
    <property type="entry name" value="Nucleotidylyl transferase"/>
    <property type="match status" value="1"/>
</dbReference>
<name>A0A8K1FGR3_PYTOL</name>
<dbReference type="OrthoDB" id="330671at2759"/>
<dbReference type="NCBIfam" id="TIGR00125">
    <property type="entry name" value="cyt_tran_rel"/>
    <property type="match status" value="1"/>
</dbReference>
<accession>A0A8K1FGR3</accession>